<evidence type="ECO:0000256" key="5">
    <source>
        <dbReference type="ARBA" id="ARBA00022840"/>
    </source>
</evidence>
<organism evidence="11 12">
    <name type="scientific">Candidatus Woesebacteria bacterium RIFOXYA1_FULL_40_18</name>
    <dbReference type="NCBI Taxonomy" id="1802532"/>
    <lineage>
        <taxon>Bacteria</taxon>
        <taxon>Candidatus Woeseibacteriota</taxon>
    </lineage>
</organism>
<gene>
    <name evidence="11" type="ORF">A2210_03250</name>
</gene>
<protein>
    <recommendedName>
        <fullName evidence="13">ABC transporter ATP-binding protein</fullName>
    </recommendedName>
</protein>
<dbReference type="GO" id="GO:0005886">
    <property type="term" value="C:plasma membrane"/>
    <property type="evidence" value="ECO:0007669"/>
    <property type="project" value="UniProtKB-SubCell"/>
</dbReference>
<evidence type="ECO:0000256" key="6">
    <source>
        <dbReference type="ARBA" id="ARBA00022989"/>
    </source>
</evidence>
<keyword evidence="3 8" id="KW-0812">Transmembrane</keyword>
<evidence type="ECO:0000313" key="11">
    <source>
        <dbReference type="EMBL" id="OGM75581.1"/>
    </source>
</evidence>
<evidence type="ECO:0000256" key="3">
    <source>
        <dbReference type="ARBA" id="ARBA00022692"/>
    </source>
</evidence>
<feature type="transmembrane region" description="Helical" evidence="8">
    <location>
        <begin position="55"/>
        <end position="75"/>
    </location>
</feature>
<dbReference type="STRING" id="1802532.A2210_03250"/>
<evidence type="ECO:0000256" key="7">
    <source>
        <dbReference type="ARBA" id="ARBA00023136"/>
    </source>
</evidence>
<feature type="transmembrane region" description="Helical" evidence="8">
    <location>
        <begin position="138"/>
        <end position="155"/>
    </location>
</feature>
<dbReference type="AlphaFoldDB" id="A0A1F8CH74"/>
<keyword evidence="6 8" id="KW-1133">Transmembrane helix</keyword>
<comment type="caution">
    <text evidence="11">The sequence shown here is derived from an EMBL/GenBank/DDBJ whole genome shotgun (WGS) entry which is preliminary data.</text>
</comment>
<evidence type="ECO:0000313" key="12">
    <source>
        <dbReference type="Proteomes" id="UP000177855"/>
    </source>
</evidence>
<dbReference type="GO" id="GO:0016887">
    <property type="term" value="F:ATP hydrolysis activity"/>
    <property type="evidence" value="ECO:0007669"/>
    <property type="project" value="InterPro"/>
</dbReference>
<dbReference type="Gene3D" id="3.40.50.300">
    <property type="entry name" value="P-loop containing nucleotide triphosphate hydrolases"/>
    <property type="match status" value="1"/>
</dbReference>
<dbReference type="FunFam" id="3.40.50.300:FF:000287">
    <property type="entry name" value="Multidrug ABC transporter ATP-binding protein"/>
    <property type="match status" value="1"/>
</dbReference>
<feature type="domain" description="ABC transporter" evidence="9">
    <location>
        <begin position="338"/>
        <end position="573"/>
    </location>
</feature>
<sequence>MKDLINNIKIFYKFIFIRKYVFVLFMLATTVSIIASFIPPYFFKLFIESIEAKHFESLTGILFGFLGVLFIGLIFSNLKYFLGDIVSVDASIALRTYIFKYVQDLDFAFHANKSTGSLISAFKRGDNAFFRLFEKVHMQAWEIIIGFILMIVLFLRLDPRILGIFIVSFVITLIVTRYLAVYNVKTREEFNEWEDKISGIITDNLINYETVKLFAKENWEMDRLKNTFIKWKYYIWRHFWTYRMIDFSVGTLVNIGIFMVLLLSLNLISKGLITTGDFVLIISFIGMFFPKLFDLIYGFRDISIGYADIQKYFGILSYPIQIKDPENPIHKEIVRGEINFDNVSFSYKESKKNAISGIDLTIRESQSVALVGRSGSGKTTLIKLLMRFYDVDKGGITIDGTNINDFTKSNLRSFMGVVPQEPILFNETIGYNIGYGKEKTSHDEIEAAAKLANIHEFIEGLPKKYETAVGERGIKLSGGQKQRLAIARMILSDPDIIIFDEATSQLDSENERLIQEAFWRVARDKTTIIIAHRLSTAMRADKIVVFEKGKISEIGSHLFLLSKKNSLYKHFWDLQTSVE</sequence>
<dbReference type="SUPFAM" id="SSF52540">
    <property type="entry name" value="P-loop containing nucleoside triphosphate hydrolases"/>
    <property type="match status" value="1"/>
</dbReference>
<keyword evidence="5" id="KW-0067">ATP-binding</keyword>
<reference evidence="11 12" key="1">
    <citation type="journal article" date="2016" name="Nat. Commun.">
        <title>Thousands of microbial genomes shed light on interconnected biogeochemical processes in an aquifer system.</title>
        <authorList>
            <person name="Anantharaman K."/>
            <person name="Brown C.T."/>
            <person name="Hug L.A."/>
            <person name="Sharon I."/>
            <person name="Castelle C.J."/>
            <person name="Probst A.J."/>
            <person name="Thomas B.C."/>
            <person name="Singh A."/>
            <person name="Wilkins M.J."/>
            <person name="Karaoz U."/>
            <person name="Brodie E.L."/>
            <person name="Williams K.H."/>
            <person name="Hubbard S.S."/>
            <person name="Banfield J.F."/>
        </authorList>
    </citation>
    <scope>NUCLEOTIDE SEQUENCE [LARGE SCALE GENOMIC DNA]</scope>
</reference>
<dbReference type="InterPro" id="IPR039421">
    <property type="entry name" value="Type_1_exporter"/>
</dbReference>
<evidence type="ECO:0000256" key="8">
    <source>
        <dbReference type="SAM" id="Phobius"/>
    </source>
</evidence>
<dbReference type="SMART" id="SM00382">
    <property type="entry name" value="AAA"/>
    <property type="match status" value="1"/>
</dbReference>
<dbReference type="PROSITE" id="PS00211">
    <property type="entry name" value="ABC_TRANSPORTER_1"/>
    <property type="match status" value="1"/>
</dbReference>
<evidence type="ECO:0000256" key="1">
    <source>
        <dbReference type="ARBA" id="ARBA00004651"/>
    </source>
</evidence>
<keyword evidence="4" id="KW-0547">Nucleotide-binding</keyword>
<feature type="transmembrane region" description="Helical" evidence="8">
    <location>
        <begin position="271"/>
        <end position="290"/>
    </location>
</feature>
<dbReference type="InterPro" id="IPR036640">
    <property type="entry name" value="ABC1_TM_sf"/>
</dbReference>
<dbReference type="SUPFAM" id="SSF90123">
    <property type="entry name" value="ABC transporter transmembrane region"/>
    <property type="match status" value="1"/>
</dbReference>
<dbReference type="PANTHER" id="PTHR43394">
    <property type="entry name" value="ATP-DEPENDENT PERMEASE MDL1, MITOCHONDRIAL"/>
    <property type="match status" value="1"/>
</dbReference>
<feature type="domain" description="ABC transmembrane type-1" evidence="10">
    <location>
        <begin position="23"/>
        <end position="302"/>
    </location>
</feature>
<evidence type="ECO:0000256" key="2">
    <source>
        <dbReference type="ARBA" id="ARBA00022448"/>
    </source>
</evidence>
<dbReference type="PROSITE" id="PS50893">
    <property type="entry name" value="ABC_TRANSPORTER_2"/>
    <property type="match status" value="1"/>
</dbReference>
<dbReference type="InterPro" id="IPR003593">
    <property type="entry name" value="AAA+_ATPase"/>
</dbReference>
<comment type="subcellular location">
    <subcellularLocation>
        <location evidence="1">Cell membrane</location>
        <topology evidence="1">Multi-pass membrane protein</topology>
    </subcellularLocation>
</comment>
<dbReference type="InterPro" id="IPR011527">
    <property type="entry name" value="ABC1_TM_dom"/>
</dbReference>
<feature type="transmembrane region" description="Helical" evidence="8">
    <location>
        <begin position="20"/>
        <end position="43"/>
    </location>
</feature>
<dbReference type="GO" id="GO:0015421">
    <property type="term" value="F:ABC-type oligopeptide transporter activity"/>
    <property type="evidence" value="ECO:0007669"/>
    <property type="project" value="TreeGrafter"/>
</dbReference>
<evidence type="ECO:0000259" key="10">
    <source>
        <dbReference type="PROSITE" id="PS50929"/>
    </source>
</evidence>
<feature type="transmembrane region" description="Helical" evidence="8">
    <location>
        <begin position="161"/>
        <end position="180"/>
    </location>
</feature>
<dbReference type="InterPro" id="IPR027417">
    <property type="entry name" value="P-loop_NTPase"/>
</dbReference>
<dbReference type="Proteomes" id="UP000177855">
    <property type="component" value="Unassembled WGS sequence"/>
</dbReference>
<dbReference type="Gene3D" id="1.20.1560.10">
    <property type="entry name" value="ABC transporter type 1, transmembrane domain"/>
    <property type="match status" value="1"/>
</dbReference>
<feature type="transmembrane region" description="Helical" evidence="8">
    <location>
        <begin position="244"/>
        <end position="265"/>
    </location>
</feature>
<proteinExistence type="predicted"/>
<dbReference type="PROSITE" id="PS50929">
    <property type="entry name" value="ABC_TM1F"/>
    <property type="match status" value="1"/>
</dbReference>
<dbReference type="GO" id="GO:0005524">
    <property type="term" value="F:ATP binding"/>
    <property type="evidence" value="ECO:0007669"/>
    <property type="project" value="UniProtKB-KW"/>
</dbReference>
<accession>A0A1F8CH74</accession>
<dbReference type="EMBL" id="MGHS01000052">
    <property type="protein sequence ID" value="OGM75581.1"/>
    <property type="molecule type" value="Genomic_DNA"/>
</dbReference>
<dbReference type="InterPro" id="IPR003439">
    <property type="entry name" value="ABC_transporter-like_ATP-bd"/>
</dbReference>
<dbReference type="Pfam" id="PF00664">
    <property type="entry name" value="ABC_membrane"/>
    <property type="match status" value="1"/>
</dbReference>
<keyword evidence="2" id="KW-0813">Transport</keyword>
<evidence type="ECO:0008006" key="13">
    <source>
        <dbReference type="Google" id="ProtNLM"/>
    </source>
</evidence>
<name>A0A1F8CH74_9BACT</name>
<dbReference type="InterPro" id="IPR017871">
    <property type="entry name" value="ABC_transporter-like_CS"/>
</dbReference>
<keyword evidence="7 8" id="KW-0472">Membrane</keyword>
<dbReference type="PANTHER" id="PTHR43394:SF1">
    <property type="entry name" value="ATP-BINDING CASSETTE SUB-FAMILY B MEMBER 10, MITOCHONDRIAL"/>
    <property type="match status" value="1"/>
</dbReference>
<evidence type="ECO:0000259" key="9">
    <source>
        <dbReference type="PROSITE" id="PS50893"/>
    </source>
</evidence>
<dbReference type="Pfam" id="PF00005">
    <property type="entry name" value="ABC_tran"/>
    <property type="match status" value="1"/>
</dbReference>
<evidence type="ECO:0000256" key="4">
    <source>
        <dbReference type="ARBA" id="ARBA00022741"/>
    </source>
</evidence>